<dbReference type="InterPro" id="IPR058525">
    <property type="entry name" value="DUF8212"/>
</dbReference>
<dbReference type="PANTHER" id="PTHR10622:SF10">
    <property type="entry name" value="HET DOMAIN-CONTAINING PROTEIN"/>
    <property type="match status" value="1"/>
</dbReference>
<dbReference type="Proteomes" id="UP000292082">
    <property type="component" value="Unassembled WGS sequence"/>
</dbReference>
<dbReference type="EMBL" id="ML145183">
    <property type="protein sequence ID" value="TBU54689.1"/>
    <property type="molecule type" value="Genomic_DNA"/>
</dbReference>
<dbReference type="PANTHER" id="PTHR10622">
    <property type="entry name" value="HET DOMAIN-CONTAINING PROTEIN"/>
    <property type="match status" value="1"/>
</dbReference>
<evidence type="ECO:0000313" key="4">
    <source>
        <dbReference type="Proteomes" id="UP000292082"/>
    </source>
</evidence>
<proteinExistence type="predicted"/>
<dbReference type="Pfam" id="PF06985">
    <property type="entry name" value="HET"/>
    <property type="match status" value="1"/>
</dbReference>
<sequence>MWLLDTDDGSFFWIDRPREHRYAILSHVWRQGGEETFQDLRALQNAEKARKGLKRRLLKIRTPLPSVLSRASDKIRGCCAVARKHGYRWAWIDSCCIDKTSSSELSEAINSMHEWYAAADVCFALLDDVGDDHDPRLKDSKFRRSRWFTRGWTLQELIAPAVVVFFSKDWRLLGTKEQLADLVEQITGVDRAVLRHEIPLDAVSVARRMSWASKRQTTREEDRAYSLMGIFGVNMPTIYGEGQNAFIRLQEEILKHVPDQTIFAWGPTLFDDAVLYKGLGPRSVADDSRYWQSRNLLAWSPDAFITSGGISSISLDTFENRVGLAFSFSEYHVTSYGMRLRVPLIPIQHGSNKTTYLAILACEDAAGNLLALMLFPQREGSSRYYVGHYVGSPQVPPYAYFRAVSLSKARLSEILHTAGIQDVCIPYRASLMGHRKPQPIASPALFKCPCDVVVPGWVASKLREEGFAAAALRENNDDDLTLHISEVTSFADSILVLKSAKETIRIHMGRCPCIGQFLAVSVVGSGDAGLERAATVRSGGMVSGFDNGLLSSRQDKRSIGSLGAVDRPFGAAKIADLAPRCPTGHVAAWEGGSKEFAYGNRTVRLTFSAWLTRQDVYTLGVELGTEEVPEVE</sequence>
<evidence type="ECO:0000313" key="3">
    <source>
        <dbReference type="EMBL" id="TBU54689.1"/>
    </source>
</evidence>
<evidence type="ECO:0000259" key="2">
    <source>
        <dbReference type="Pfam" id="PF26640"/>
    </source>
</evidence>
<accession>A0A4Q9PKK1</accession>
<name>A0A4Q9PKK1_9APHY</name>
<dbReference type="AlphaFoldDB" id="A0A4Q9PKK1"/>
<dbReference type="InterPro" id="IPR010730">
    <property type="entry name" value="HET"/>
</dbReference>
<gene>
    <name evidence="3" type="ORF">BD310DRAFT_1041621</name>
</gene>
<feature type="domain" description="DUF8212" evidence="2">
    <location>
        <begin position="244"/>
        <end position="425"/>
    </location>
</feature>
<evidence type="ECO:0000259" key="1">
    <source>
        <dbReference type="Pfam" id="PF06985"/>
    </source>
</evidence>
<feature type="domain" description="Heterokaryon incompatibility" evidence="1">
    <location>
        <begin position="22"/>
        <end position="133"/>
    </location>
</feature>
<reference evidence="3 4" key="1">
    <citation type="submission" date="2019-01" db="EMBL/GenBank/DDBJ databases">
        <title>Draft genome sequences of three monokaryotic isolates of the white-rot basidiomycete fungus Dichomitus squalens.</title>
        <authorList>
            <consortium name="DOE Joint Genome Institute"/>
            <person name="Lopez S.C."/>
            <person name="Andreopoulos B."/>
            <person name="Pangilinan J."/>
            <person name="Lipzen A."/>
            <person name="Riley R."/>
            <person name="Ahrendt S."/>
            <person name="Ng V."/>
            <person name="Barry K."/>
            <person name="Daum C."/>
            <person name="Grigoriev I.V."/>
            <person name="Hilden K.S."/>
            <person name="Makela M.R."/>
            <person name="de Vries R.P."/>
        </authorList>
    </citation>
    <scope>NUCLEOTIDE SEQUENCE [LARGE SCALE GENOMIC DNA]</scope>
    <source>
        <strain evidence="3 4">CBS 464.89</strain>
    </source>
</reference>
<keyword evidence="4" id="KW-1185">Reference proteome</keyword>
<organism evidence="3 4">
    <name type="scientific">Dichomitus squalens</name>
    <dbReference type="NCBI Taxonomy" id="114155"/>
    <lineage>
        <taxon>Eukaryota</taxon>
        <taxon>Fungi</taxon>
        <taxon>Dikarya</taxon>
        <taxon>Basidiomycota</taxon>
        <taxon>Agaricomycotina</taxon>
        <taxon>Agaricomycetes</taxon>
        <taxon>Polyporales</taxon>
        <taxon>Polyporaceae</taxon>
        <taxon>Dichomitus</taxon>
    </lineage>
</organism>
<dbReference type="Pfam" id="PF26640">
    <property type="entry name" value="DUF8212"/>
    <property type="match status" value="1"/>
</dbReference>
<protein>
    <submittedName>
        <fullName evidence="3">HET-domain-containing protein</fullName>
    </submittedName>
</protein>